<evidence type="ECO:0000313" key="1">
    <source>
        <dbReference type="EMBL" id="AMQ84989.1"/>
    </source>
</evidence>
<name>A0ABM5ZMS7_9PSED</name>
<organism evidence="1 2">
    <name type="scientific">Pseudomonas glycinae</name>
    <dbReference type="NCBI Taxonomy" id="1785145"/>
    <lineage>
        <taxon>Bacteria</taxon>
        <taxon>Pseudomonadati</taxon>
        <taxon>Pseudomonadota</taxon>
        <taxon>Gammaproteobacteria</taxon>
        <taxon>Pseudomonadales</taxon>
        <taxon>Pseudomonadaceae</taxon>
        <taxon>Pseudomonas</taxon>
    </lineage>
</organism>
<protein>
    <submittedName>
        <fullName evidence="1">CHAP domain-containing protein</fullName>
    </submittedName>
</protein>
<accession>A0ABM5ZMS7</accession>
<gene>
    <name evidence="1" type="ORF">AWU82_17290</name>
</gene>
<reference evidence="1" key="1">
    <citation type="submission" date="2017-12" db="EMBL/GenBank/DDBJ databases">
        <title>Pseudomonas sp. MS586 complete sequence.</title>
        <authorList>
            <person name="Lu S."/>
            <person name="Deng P."/>
        </authorList>
    </citation>
    <scope>NUCLEOTIDE SEQUENCE</scope>
    <source>
        <strain evidence="1">MS586</strain>
    </source>
</reference>
<proteinExistence type="predicted"/>
<sequence>MKSKIKLAFKDFLMQPPKGVQFQLLINEQLVDGNIVQRKDTPTTYTLLSDKGQTTVIRDEEKKVSTIKSRDSYEITLQIIGGSGVTKAIHKATLNQGKLLTIVAVSPWVKVPLSNSGAVTGDTFYEVEYGVKRQNKTNTVRVFIQDLPRKILLEALSHRNSTAWAGNTSKKSLPHRTADESSKSVEFPANTNKCNLFVYDVLTAVGINVALIEHGKSKYIWGYSKVSPPLAGEWADENRLLKSWSVQRSALPGDIGAYAVNYSDASGHVGFVLAQGVCISASWEKIEVNDVGFRRASGNAIDSDHDFTIFRRYKYSTPQ</sequence>
<evidence type="ECO:0000313" key="2">
    <source>
        <dbReference type="Proteomes" id="UP000075187"/>
    </source>
</evidence>
<dbReference type="RefSeq" id="WP_064382221.1">
    <property type="nucleotide sequence ID" value="NZ_BQIG01000005.1"/>
</dbReference>
<dbReference type="EMBL" id="CP014205">
    <property type="protein sequence ID" value="AMQ84989.1"/>
    <property type="molecule type" value="Genomic_DNA"/>
</dbReference>
<dbReference type="Proteomes" id="UP000075187">
    <property type="component" value="Chromosome"/>
</dbReference>
<keyword evidence="2" id="KW-1185">Reference proteome</keyword>